<name>H6SLN8_PARPM</name>
<protein>
    <submittedName>
        <fullName evidence="1">L-proline dehydrogenase / delta-1-pyrroline-5-carboxylate dehydrogenase</fullName>
        <ecNumber evidence="1">1.5.1.12</ecNumber>
    </submittedName>
</protein>
<dbReference type="EMBL" id="HE663493">
    <property type="protein sequence ID" value="CCG08903.1"/>
    <property type="molecule type" value="Genomic_DNA"/>
</dbReference>
<dbReference type="PATRIC" id="fig|1150469.3.peg.2563"/>
<reference evidence="1 2" key="1">
    <citation type="submission" date="2012-02" db="EMBL/GenBank/DDBJ databases">
        <title>Shotgun genome sequence of Phaeospirillum photometricum DSM 122.</title>
        <authorList>
            <person name="Duquesne K."/>
            <person name="Sturgis J."/>
        </authorList>
    </citation>
    <scope>NUCLEOTIDE SEQUENCE [LARGE SCALE GENOMIC DNA]</scope>
    <source>
        <strain evidence="2">DSM122</strain>
    </source>
</reference>
<dbReference type="HOGENOM" id="CLU_1915490_0_0_5"/>
<organism evidence="1 2">
    <name type="scientific">Pararhodospirillum photometricum DSM 122</name>
    <dbReference type="NCBI Taxonomy" id="1150469"/>
    <lineage>
        <taxon>Bacteria</taxon>
        <taxon>Pseudomonadati</taxon>
        <taxon>Pseudomonadota</taxon>
        <taxon>Alphaproteobacteria</taxon>
        <taxon>Rhodospirillales</taxon>
        <taxon>Rhodospirillaceae</taxon>
        <taxon>Pararhodospirillum</taxon>
    </lineage>
</organism>
<dbReference type="STRING" id="1150469.RSPPHO_02277"/>
<keyword evidence="1" id="KW-0560">Oxidoreductase</keyword>
<dbReference type="Proteomes" id="UP000033220">
    <property type="component" value="Chromosome DSM 122"/>
</dbReference>
<dbReference type="KEGG" id="rpm:RSPPHO_02277"/>
<accession>H6SLN8</accession>
<keyword evidence="2" id="KW-1185">Reference proteome</keyword>
<sequence length="132" mass="13641">MPGPTGESNRLALWGRGLVACLGADARAQALVALAAGNAVLVERPLGLEDHPVVGPLIVVGRVDLEGTELALVVCDGPEVPTLRRILAERPGARVPLVSLTDGLGRFVCERVVSIDTTASGGNASLLMLKED</sequence>
<dbReference type="AlphaFoldDB" id="H6SLN8"/>
<dbReference type="eggNOG" id="COG4230">
    <property type="taxonomic scope" value="Bacteria"/>
</dbReference>
<dbReference type="EC" id="1.5.1.12" evidence="1"/>
<proteinExistence type="predicted"/>
<evidence type="ECO:0000313" key="1">
    <source>
        <dbReference type="EMBL" id="CCG08903.1"/>
    </source>
</evidence>
<gene>
    <name evidence="1" type="ORF">RSPPHO_02277</name>
</gene>
<evidence type="ECO:0000313" key="2">
    <source>
        <dbReference type="Proteomes" id="UP000033220"/>
    </source>
</evidence>
<dbReference type="GO" id="GO:0016491">
    <property type="term" value="F:oxidoreductase activity"/>
    <property type="evidence" value="ECO:0007669"/>
    <property type="project" value="UniProtKB-KW"/>
</dbReference>